<gene>
    <name evidence="9" type="ORF">Z517_04490</name>
</gene>
<evidence type="ECO:0000313" key="9">
    <source>
        <dbReference type="EMBL" id="KIW81465.1"/>
    </source>
</evidence>
<dbReference type="PANTHER" id="PTHR46056:SF12">
    <property type="entry name" value="LONG-CHAIN-ALCOHOL OXIDASE"/>
    <property type="match status" value="1"/>
</dbReference>
<dbReference type="Pfam" id="PF00732">
    <property type="entry name" value="GMC_oxred_N"/>
    <property type="match status" value="1"/>
</dbReference>
<dbReference type="GeneID" id="25303980"/>
<evidence type="ECO:0000256" key="1">
    <source>
        <dbReference type="ARBA" id="ARBA00010790"/>
    </source>
</evidence>
<protein>
    <submittedName>
        <fullName evidence="9">Uncharacterized protein</fullName>
    </submittedName>
</protein>
<dbReference type="STRING" id="1442368.A0A0D2GSG2"/>
<dbReference type="SUPFAM" id="SSF51905">
    <property type="entry name" value="FAD/NAD(P)-binding domain"/>
    <property type="match status" value="1"/>
</dbReference>
<accession>A0A0D2GSG2</accession>
<dbReference type="Proteomes" id="UP000053029">
    <property type="component" value="Unassembled WGS sequence"/>
</dbReference>
<keyword evidence="2" id="KW-0285">Flavoprotein</keyword>
<organism evidence="9 10">
    <name type="scientific">Fonsecaea pedrosoi CBS 271.37</name>
    <dbReference type="NCBI Taxonomy" id="1442368"/>
    <lineage>
        <taxon>Eukaryota</taxon>
        <taxon>Fungi</taxon>
        <taxon>Dikarya</taxon>
        <taxon>Ascomycota</taxon>
        <taxon>Pezizomycotina</taxon>
        <taxon>Eurotiomycetes</taxon>
        <taxon>Chaetothyriomycetidae</taxon>
        <taxon>Chaetothyriales</taxon>
        <taxon>Herpotrichiellaceae</taxon>
        <taxon>Fonsecaea</taxon>
    </lineage>
</organism>
<dbReference type="VEuPathDB" id="FungiDB:Z517_04490"/>
<dbReference type="InterPro" id="IPR036188">
    <property type="entry name" value="FAD/NAD-bd_sf"/>
</dbReference>
<name>A0A0D2GSG2_9EURO</name>
<dbReference type="HOGENOM" id="CLU_008878_3_1_1"/>
<evidence type="ECO:0000259" key="7">
    <source>
        <dbReference type="Pfam" id="PF00732"/>
    </source>
</evidence>
<keyword evidence="10" id="KW-1185">Reference proteome</keyword>
<feature type="region of interest" description="Disordered" evidence="6">
    <location>
        <begin position="1"/>
        <end position="23"/>
    </location>
</feature>
<dbReference type="Gene3D" id="3.50.50.60">
    <property type="entry name" value="FAD/NAD(P)-binding domain"/>
    <property type="match status" value="2"/>
</dbReference>
<evidence type="ECO:0000256" key="3">
    <source>
        <dbReference type="ARBA" id="ARBA00022827"/>
    </source>
</evidence>
<dbReference type="OrthoDB" id="269227at2759"/>
<feature type="domain" description="Glucose-methanol-choline oxidoreductase C-terminal" evidence="8">
    <location>
        <begin position="588"/>
        <end position="743"/>
    </location>
</feature>
<dbReference type="GO" id="GO:0046577">
    <property type="term" value="F:long-chain-alcohol oxidase activity"/>
    <property type="evidence" value="ECO:0007669"/>
    <property type="project" value="UniProtKB-EC"/>
</dbReference>
<dbReference type="InterPro" id="IPR007867">
    <property type="entry name" value="GMC_OxRtase_C"/>
</dbReference>
<evidence type="ECO:0000259" key="8">
    <source>
        <dbReference type="Pfam" id="PF05199"/>
    </source>
</evidence>
<dbReference type="EMBL" id="KN846971">
    <property type="protein sequence ID" value="KIW81465.1"/>
    <property type="molecule type" value="Genomic_DNA"/>
</dbReference>
<dbReference type="PANTHER" id="PTHR46056">
    <property type="entry name" value="LONG-CHAIN-ALCOHOL OXIDASE"/>
    <property type="match status" value="1"/>
</dbReference>
<dbReference type="GO" id="GO:0050660">
    <property type="term" value="F:flavin adenine dinucleotide binding"/>
    <property type="evidence" value="ECO:0007669"/>
    <property type="project" value="InterPro"/>
</dbReference>
<proteinExistence type="inferred from homology"/>
<keyword evidence="4" id="KW-0560">Oxidoreductase</keyword>
<evidence type="ECO:0000256" key="5">
    <source>
        <dbReference type="PIRSR" id="PIRSR028937-1"/>
    </source>
</evidence>
<evidence type="ECO:0000256" key="2">
    <source>
        <dbReference type="ARBA" id="ARBA00022630"/>
    </source>
</evidence>
<evidence type="ECO:0000256" key="4">
    <source>
        <dbReference type="ARBA" id="ARBA00023002"/>
    </source>
</evidence>
<keyword evidence="3" id="KW-0274">FAD</keyword>
<dbReference type="InterPro" id="IPR000172">
    <property type="entry name" value="GMC_OxRdtase_N"/>
</dbReference>
<evidence type="ECO:0000313" key="10">
    <source>
        <dbReference type="Proteomes" id="UP000053029"/>
    </source>
</evidence>
<comment type="similarity">
    <text evidence="1">Belongs to the GMC oxidoreductase family.</text>
</comment>
<sequence length="757" mass="81612">MSLVENLSDFSSLPSPLPPAPDGDLFTEQQLDTLFSILEVFVPSIPISATSKAGHPTELDEALAKLKPYQPEGASEDVARAYLREDAVSHPDFREAVVRKFKLTVPASDSQGLAFLLSLLNSSVGSYPLTGYTTPLHKQDLETRSRIICGWSRSRLPLLRGVYKSLSGLAKQVWVATSPGLYRFLDFPSVPKHIERNPSFDFKFYDFTPPSTSTTLSTDVVIVGSGCGAGVVASHLSRAGLKCLVLEKSYHFPSTHFPMSAANAGEHLMDNGGIYLSDDASIAILAGSTFGGGGTVNWSASLQPPRPVREDWAADNLPHFLGAEYQDCLDTVCERMGAARTTDPEALQKIEHNFANRTLLEGSRRLGIAVQIVPQNTASKRHFCGYCMYGCSSATKQGPANCWFPDAAAHGAEFIEGCWVEEVVFSGRDGIKTATGVKATWMSRDRKTSRQLTISARRVIVAAGTLQSPLVLLRSGLKNPHIGAHLHLHPTSTVWATWPQRTNPWEGAILTVAMTGLEDQDGKHHGPKVEVICSTPGFGLLTLPFRPKHALNAKPGESALSAAIEWRLSAAKHGFSTGFVCITRDADAGRVYPDPKDATRRRPRIAYTPSARDRRHLLAGIVGGMQAAFVMGALEIDSGHPSVDRWVRPSHAQSTSIPTTDDDEISFARFVDDVRCAWLADPGALAAGSAHQMGSCRMASSPKTGVVDSHGRVFGTEGLYVADASVFPSASGVNPMVSTMGVAEWIARGIVREVKGA</sequence>
<dbReference type="AlphaFoldDB" id="A0A0D2GSG2"/>
<reference evidence="9 10" key="1">
    <citation type="submission" date="2015-01" db="EMBL/GenBank/DDBJ databases">
        <title>The Genome Sequence of Fonsecaea pedrosoi CBS 271.37.</title>
        <authorList>
            <consortium name="The Broad Institute Genomics Platform"/>
            <person name="Cuomo C."/>
            <person name="de Hoog S."/>
            <person name="Gorbushina A."/>
            <person name="Stielow B."/>
            <person name="Teixiera M."/>
            <person name="Abouelleil A."/>
            <person name="Chapman S.B."/>
            <person name="Priest M."/>
            <person name="Young S.K."/>
            <person name="Wortman J."/>
            <person name="Nusbaum C."/>
            <person name="Birren B."/>
        </authorList>
    </citation>
    <scope>NUCLEOTIDE SEQUENCE [LARGE SCALE GENOMIC DNA]</scope>
    <source>
        <strain evidence="9 10">CBS 271.37</strain>
    </source>
</reference>
<dbReference type="Pfam" id="PF05199">
    <property type="entry name" value="GMC_oxred_C"/>
    <property type="match status" value="1"/>
</dbReference>
<evidence type="ECO:0000256" key="6">
    <source>
        <dbReference type="SAM" id="MobiDB-lite"/>
    </source>
</evidence>
<feature type="domain" description="Glucose-methanol-choline oxidoreductase N-terminal" evidence="7">
    <location>
        <begin position="267"/>
        <end position="490"/>
    </location>
</feature>
<dbReference type="GO" id="GO:0016020">
    <property type="term" value="C:membrane"/>
    <property type="evidence" value="ECO:0007669"/>
    <property type="project" value="UniProtKB-SubCell"/>
</dbReference>
<feature type="active site" description="Proton acceptor" evidence="5">
    <location>
        <position position="691"/>
    </location>
</feature>
<dbReference type="RefSeq" id="XP_013285273.1">
    <property type="nucleotide sequence ID" value="XM_013429819.1"/>
</dbReference>